<name>A0A0G4HRE0_9ALVE</name>
<evidence type="ECO:0000313" key="1">
    <source>
        <dbReference type="EMBL" id="CEM46811.1"/>
    </source>
</evidence>
<organism evidence="1">
    <name type="scientific">Chromera velia CCMP2878</name>
    <dbReference type="NCBI Taxonomy" id="1169474"/>
    <lineage>
        <taxon>Eukaryota</taxon>
        <taxon>Sar</taxon>
        <taxon>Alveolata</taxon>
        <taxon>Colpodellida</taxon>
        <taxon>Chromeraceae</taxon>
        <taxon>Chromera</taxon>
    </lineage>
</organism>
<sequence length="194" mass="21420">MAEMLKFRQTGQRHEIKYVCAPGCSGKTSSVLPAFLASDSFTHYLYIAFDNNERWTFGLSEKTPLLDERESAKEQGAKFAVECMRILLEEPDRTGPHEVPVGPRDLPSIDDSGDEMKSLLDRNLGANAKVLIHLDEHKKMCPRTNEENDPGAAFFQGAMEVFGGSRAVVVATYVEPPPLSPPTGSTYTWLSVLG</sequence>
<reference evidence="1" key="1">
    <citation type="submission" date="2014-11" db="EMBL/GenBank/DDBJ databases">
        <authorList>
            <person name="Otto D Thomas"/>
            <person name="Naeem Raeece"/>
        </authorList>
    </citation>
    <scope>NUCLEOTIDE SEQUENCE</scope>
</reference>
<accession>A0A0G4HRE0</accession>
<gene>
    <name evidence="1" type="ORF">Cvel_30532</name>
</gene>
<dbReference type="AlphaFoldDB" id="A0A0G4HRE0"/>
<proteinExistence type="predicted"/>
<dbReference type="VEuPathDB" id="CryptoDB:Cvel_30532"/>
<dbReference type="PhylomeDB" id="A0A0G4HRE0"/>
<dbReference type="EMBL" id="CDMZ01003561">
    <property type="protein sequence ID" value="CEM46811.1"/>
    <property type="molecule type" value="Genomic_DNA"/>
</dbReference>
<protein>
    <submittedName>
        <fullName evidence="1">Uncharacterized protein</fullName>
    </submittedName>
</protein>